<dbReference type="Pfam" id="PF18962">
    <property type="entry name" value="Por_Secre_tail"/>
    <property type="match status" value="1"/>
</dbReference>
<evidence type="ECO:0000313" key="6">
    <source>
        <dbReference type="Proteomes" id="UP000770785"/>
    </source>
</evidence>
<dbReference type="SUPFAM" id="SSF49785">
    <property type="entry name" value="Galactose-binding domain-like"/>
    <property type="match status" value="1"/>
</dbReference>
<dbReference type="SUPFAM" id="SSF51445">
    <property type="entry name" value="(Trans)glycosidases"/>
    <property type="match status" value="1"/>
</dbReference>
<dbReference type="PROSITE" id="PS00659">
    <property type="entry name" value="GLYCOSYL_HYDROL_F5"/>
    <property type="match status" value="1"/>
</dbReference>
<evidence type="ECO:0000256" key="1">
    <source>
        <dbReference type="ARBA" id="ARBA00022729"/>
    </source>
</evidence>
<keyword evidence="1" id="KW-0732">Signal</keyword>
<dbReference type="Proteomes" id="UP000770785">
    <property type="component" value="Unassembled WGS sequence"/>
</dbReference>
<reference evidence="5 6" key="1">
    <citation type="submission" date="2020-03" db="EMBL/GenBank/DDBJ databases">
        <title>Genomic Encyclopedia of Type Strains, Phase IV (KMG-IV): sequencing the most valuable type-strain genomes for metagenomic binning, comparative biology and taxonomic classification.</title>
        <authorList>
            <person name="Goeker M."/>
        </authorList>
    </citation>
    <scope>NUCLEOTIDE SEQUENCE [LARGE SCALE GENOMIC DNA]</scope>
    <source>
        <strain evidence="5 6">DSM 105096</strain>
    </source>
</reference>
<dbReference type="InterPro" id="IPR017853">
    <property type="entry name" value="GH"/>
</dbReference>
<dbReference type="InterPro" id="IPR008979">
    <property type="entry name" value="Galactose-bd-like_sf"/>
</dbReference>
<dbReference type="EMBL" id="JAATJH010000002">
    <property type="protein sequence ID" value="NJC25962.1"/>
    <property type="molecule type" value="Genomic_DNA"/>
</dbReference>
<dbReference type="SMART" id="SM00606">
    <property type="entry name" value="CBD_IV"/>
    <property type="match status" value="1"/>
</dbReference>
<proteinExistence type="predicted"/>
<dbReference type="NCBIfam" id="TIGR04183">
    <property type="entry name" value="Por_Secre_tail"/>
    <property type="match status" value="1"/>
</dbReference>
<feature type="domain" description="CBM6" evidence="4">
    <location>
        <begin position="710"/>
        <end position="829"/>
    </location>
</feature>
<evidence type="ECO:0000256" key="3">
    <source>
        <dbReference type="ARBA" id="ARBA00023295"/>
    </source>
</evidence>
<organism evidence="5 6">
    <name type="scientific">Neolewinella antarctica</name>
    <dbReference type="NCBI Taxonomy" id="442734"/>
    <lineage>
        <taxon>Bacteria</taxon>
        <taxon>Pseudomonadati</taxon>
        <taxon>Bacteroidota</taxon>
        <taxon>Saprospiria</taxon>
        <taxon>Saprospirales</taxon>
        <taxon>Lewinellaceae</taxon>
        <taxon>Neolewinella</taxon>
    </lineage>
</organism>
<dbReference type="Gene3D" id="2.60.120.260">
    <property type="entry name" value="Galactose-binding domain-like"/>
    <property type="match status" value="1"/>
</dbReference>
<dbReference type="InterPro" id="IPR026444">
    <property type="entry name" value="Secre_tail"/>
</dbReference>
<dbReference type="EC" id="3.2.1.4" evidence="5"/>
<dbReference type="InterPro" id="IPR018087">
    <property type="entry name" value="Glyco_hydro_5_CS"/>
</dbReference>
<dbReference type="InterPro" id="IPR012334">
    <property type="entry name" value="Pectin_lyas_fold"/>
</dbReference>
<dbReference type="Gene3D" id="3.20.20.80">
    <property type="entry name" value="Glycosidases"/>
    <property type="match status" value="1"/>
</dbReference>
<evidence type="ECO:0000259" key="4">
    <source>
        <dbReference type="PROSITE" id="PS51175"/>
    </source>
</evidence>
<gene>
    <name evidence="5" type="ORF">GGR27_001461</name>
</gene>
<protein>
    <submittedName>
        <fullName evidence="5">Endoglucanase</fullName>
        <ecNumber evidence="5">3.2.1.4</ecNumber>
    </submittedName>
</protein>
<dbReference type="CDD" id="cd04080">
    <property type="entry name" value="CBM6_cellulase-like"/>
    <property type="match status" value="1"/>
</dbReference>
<keyword evidence="3 5" id="KW-0326">Glycosidase</keyword>
<dbReference type="InterPro" id="IPR006626">
    <property type="entry name" value="PbH1"/>
</dbReference>
<dbReference type="PANTHER" id="PTHR34142:SF1">
    <property type="entry name" value="GLYCOSIDE HYDROLASE FAMILY 5 DOMAIN-CONTAINING PROTEIN"/>
    <property type="match status" value="1"/>
</dbReference>
<name>A0ABX0X9Q0_9BACT</name>
<dbReference type="SUPFAM" id="SSF51126">
    <property type="entry name" value="Pectin lyase-like"/>
    <property type="match status" value="1"/>
</dbReference>
<sequence length="1060" mass="113846">MQFLYSRTSVRKGSLMLLLSIFFLTGLSAQSIVSQHGRLRVDGNEIVDKTGEPVSLAGSSLFWSNAGDVTDYYRKETVEILADQWNSSIVRAAIGVKEDGDGGRGYVDSPALQLGKATAVIDAAIANGVYVIVDWHTHEAEKYQAEAITFFREIARRYGNTDNLIYEVYNEPIDQNWPTVKRYAQAVTNAIRAIDPDNLIIVGSPFYSQRVDLAAADPLPDANTAYSLHFYSGTHGVNLRRQAKDALDAGIALLVTEWGSVLASGKGAPFKQNTEDWLDFMRENKLSHVSWAISDKVENDGSIGANMVDLGKGVFGLRSDQLTPSGVYAKEIIEDWSSAAGPTDPPSNTGVCRSVECIRSQMALATPGSEIVVAPGTYQVNDKIPSTFNFAYLFSDKNGSARNPITLRGQDPTNPPTIVGRENSSGYLLSIEGDYWVVKDMNFRTGAKGVVLDNSNNSKLINLNVSDVGEEAIHLRDGSSNNLVQRCTVTNTGRNKPGVGEGFYVGSDKSQQLETKGPKSKYLRACNNNVIEFCTSGPNVTAEGVDIKEGTLNTIVRNSTFIAKGIAGKDANSADAFIDAKGSEVFIYNNRFLADGEPNISSGVDFQDRGTDFNTGTKIAIYNNTFVLGSQSGKVSVARKKGGDPSAVHIWENKGVAEADKFPSDGTLNFVTRSCPNASWNTVIPCSGTPPPPPPPPTDACAGNGASIAGRIQAEDFCKQNGIRTQATSDVGGGQNVGYIDRGDYLDYRLSVPSSGRYTLAYRVASRFASGEVQFRSGSRVLATTAIPNTGDWQNWRTITTTVDLSAGNQTLRLFASGPNWNINWFTLTTASTPPPPPTGGSCTFGAPSGSALPALDALTFSEVYILGNGGPALRNFKKFSINYSAQYADVYQFAINTNDGNPGFYVDLKSALTYRFNLPQPDLSLSGTGITGLDGSYWIVKDGANVALVDKTRGFTLYFSNSATAPACGAGAGARISTVFREETPGVFPNPTSDVLYVTGLSASAGTYHIIDVRGAIVRQASFAAGERLSIGVTDLATGAYLLRVEQREGTLTERFVRQ</sequence>
<dbReference type="GO" id="GO:0008810">
    <property type="term" value="F:cellulase activity"/>
    <property type="evidence" value="ECO:0007669"/>
    <property type="project" value="UniProtKB-EC"/>
</dbReference>
<accession>A0ABX0X9Q0</accession>
<comment type="caution">
    <text evidence="5">The sequence shown here is derived from an EMBL/GenBank/DDBJ whole genome shotgun (WGS) entry which is preliminary data.</text>
</comment>
<dbReference type="Gene3D" id="2.160.20.10">
    <property type="entry name" value="Single-stranded right-handed beta-helix, Pectin lyase-like"/>
    <property type="match status" value="1"/>
</dbReference>
<dbReference type="InterPro" id="IPR006584">
    <property type="entry name" value="Cellulose-bd_IV"/>
</dbReference>
<dbReference type="InterPro" id="IPR001547">
    <property type="entry name" value="Glyco_hydro_5"/>
</dbReference>
<dbReference type="InterPro" id="IPR005084">
    <property type="entry name" value="CBM6"/>
</dbReference>
<dbReference type="RefSeq" id="WP_168036730.1">
    <property type="nucleotide sequence ID" value="NZ_JAATJH010000002.1"/>
</dbReference>
<dbReference type="Pfam" id="PF00150">
    <property type="entry name" value="Cellulase"/>
    <property type="match status" value="1"/>
</dbReference>
<evidence type="ECO:0000313" key="5">
    <source>
        <dbReference type="EMBL" id="NJC25962.1"/>
    </source>
</evidence>
<evidence type="ECO:0000256" key="2">
    <source>
        <dbReference type="ARBA" id="ARBA00022801"/>
    </source>
</evidence>
<keyword evidence="2 5" id="KW-0378">Hydrolase</keyword>
<dbReference type="PANTHER" id="PTHR34142">
    <property type="entry name" value="ENDO-BETA-1,4-GLUCANASE A"/>
    <property type="match status" value="1"/>
</dbReference>
<dbReference type="InterPro" id="IPR011050">
    <property type="entry name" value="Pectin_lyase_fold/virulence"/>
</dbReference>
<dbReference type="Pfam" id="PF03422">
    <property type="entry name" value="CBM_6"/>
    <property type="match status" value="1"/>
</dbReference>
<dbReference type="PROSITE" id="PS51175">
    <property type="entry name" value="CBM6"/>
    <property type="match status" value="1"/>
</dbReference>
<dbReference type="SMART" id="SM00710">
    <property type="entry name" value="PbH1"/>
    <property type="match status" value="7"/>
</dbReference>
<keyword evidence="6" id="KW-1185">Reference proteome</keyword>